<dbReference type="GO" id="GO:0052751">
    <property type="term" value="F:GDP-mannose hydrolase activity"/>
    <property type="evidence" value="ECO:0007669"/>
    <property type="project" value="TreeGrafter"/>
</dbReference>
<name>A0AAV2MJZ7_KNICA</name>
<dbReference type="GO" id="GO:0046872">
    <property type="term" value="F:metal ion binding"/>
    <property type="evidence" value="ECO:0007669"/>
    <property type="project" value="UniProtKB-KW"/>
</dbReference>
<proteinExistence type="predicted"/>
<evidence type="ECO:0000256" key="2">
    <source>
        <dbReference type="ARBA" id="ARBA00022723"/>
    </source>
</evidence>
<protein>
    <recommendedName>
        <fullName evidence="7">Nudix hydrolase domain-containing protein</fullName>
    </recommendedName>
</protein>
<dbReference type="SUPFAM" id="SSF55811">
    <property type="entry name" value="Nudix"/>
    <property type="match status" value="1"/>
</dbReference>
<sequence>MDPEVSLLLDCADCKGLRKSQVQVELSERYNRQTDAALEDHIEKLWTQRIAKEPWIFNGAKFRLHSFQWWRKKNPESQAIDGYNKSYENKLVDCRDGDACSALSRDEHTKNKTAMPAKETQKEEGCILVLQLGLTSYKDYLGTNWSEQAEELCRRGLVEFGEPRSLLAQPLGVGAVLCTADEQIVFIRRSQTVAEAGGQLDIPGGHPEPKIVCENLGVKICDKISVDMLSPVAVATELFSSVAAEIRDEINIPLNFLGEPVLMGIALNHTSAGRPSAEFYIRCSLTSDQVKGLYLKGGAEANESTDIMFVNKQTVLQLDQKSHLWPELCPSAKGAILLYQMVKPDEEVN</sequence>
<dbReference type="InterPro" id="IPR015797">
    <property type="entry name" value="NUDIX_hydrolase-like_dom_sf"/>
</dbReference>
<evidence type="ECO:0000313" key="5">
    <source>
        <dbReference type="EMBL" id="CAL1613645.1"/>
    </source>
</evidence>
<dbReference type="EMBL" id="OZ035830">
    <property type="protein sequence ID" value="CAL1613645.1"/>
    <property type="molecule type" value="Genomic_DNA"/>
</dbReference>
<dbReference type="AlphaFoldDB" id="A0AAV2MJZ7"/>
<evidence type="ECO:0000313" key="6">
    <source>
        <dbReference type="Proteomes" id="UP001497482"/>
    </source>
</evidence>
<accession>A0AAV2MJZ7</accession>
<comment type="cofactor">
    <cofactor evidence="1">
        <name>Mg(2+)</name>
        <dbReference type="ChEBI" id="CHEBI:18420"/>
    </cofactor>
</comment>
<dbReference type="CDD" id="cd02883">
    <property type="entry name" value="NUDIX_Hydrolase"/>
    <property type="match status" value="1"/>
</dbReference>
<keyword evidence="2" id="KW-0479">Metal-binding</keyword>
<keyword evidence="6" id="KW-1185">Reference proteome</keyword>
<dbReference type="PANTHER" id="PTHR31835">
    <property type="entry name" value="URIDINE DIPHOSPHATE GLUCOSE PYROPHOSPHATASE"/>
    <property type="match status" value="1"/>
</dbReference>
<evidence type="ECO:0000256" key="3">
    <source>
        <dbReference type="ARBA" id="ARBA00022801"/>
    </source>
</evidence>
<keyword evidence="3" id="KW-0378">Hydrolase</keyword>
<organism evidence="5 6">
    <name type="scientific">Knipowitschia caucasica</name>
    <name type="common">Caucasian dwarf goby</name>
    <name type="synonym">Pomatoschistus caucasicus</name>
    <dbReference type="NCBI Taxonomy" id="637954"/>
    <lineage>
        <taxon>Eukaryota</taxon>
        <taxon>Metazoa</taxon>
        <taxon>Chordata</taxon>
        <taxon>Craniata</taxon>
        <taxon>Vertebrata</taxon>
        <taxon>Euteleostomi</taxon>
        <taxon>Actinopterygii</taxon>
        <taxon>Neopterygii</taxon>
        <taxon>Teleostei</taxon>
        <taxon>Neoteleostei</taxon>
        <taxon>Acanthomorphata</taxon>
        <taxon>Gobiaria</taxon>
        <taxon>Gobiiformes</taxon>
        <taxon>Gobioidei</taxon>
        <taxon>Gobiidae</taxon>
        <taxon>Gobiinae</taxon>
        <taxon>Knipowitschia</taxon>
    </lineage>
</organism>
<evidence type="ECO:0008006" key="7">
    <source>
        <dbReference type="Google" id="ProtNLM"/>
    </source>
</evidence>
<evidence type="ECO:0000256" key="1">
    <source>
        <dbReference type="ARBA" id="ARBA00001946"/>
    </source>
</evidence>
<keyword evidence="4" id="KW-0460">Magnesium</keyword>
<dbReference type="InterPro" id="IPR055295">
    <property type="entry name" value="NUDT22/NUDT9-like"/>
</dbReference>
<dbReference type="Proteomes" id="UP001497482">
    <property type="component" value="Chromosome 8"/>
</dbReference>
<dbReference type="PANTHER" id="PTHR31835:SF1">
    <property type="entry name" value="URIDINE DIPHOSPHATE GLUCOSE PYROPHOSPHATASE NUDT22"/>
    <property type="match status" value="1"/>
</dbReference>
<reference evidence="5 6" key="1">
    <citation type="submission" date="2024-04" db="EMBL/GenBank/DDBJ databases">
        <authorList>
            <person name="Waldvogel A.-M."/>
            <person name="Schoenle A."/>
        </authorList>
    </citation>
    <scope>NUCLEOTIDE SEQUENCE [LARGE SCALE GENOMIC DNA]</scope>
</reference>
<evidence type="ECO:0000256" key="4">
    <source>
        <dbReference type="ARBA" id="ARBA00022842"/>
    </source>
</evidence>
<gene>
    <name evidence="5" type="ORF">KC01_LOCUS39819</name>
</gene>
<dbReference type="FunFam" id="3.90.79.10:FF:000087">
    <property type="entry name" value="Nudix (nucleoside diphosphate linked moiety X)-type motif 22"/>
    <property type="match status" value="1"/>
</dbReference>